<feature type="domain" description="N-acetyltransferase" evidence="3">
    <location>
        <begin position="21"/>
        <end position="213"/>
    </location>
</feature>
<dbReference type="Proteomes" id="UP000751190">
    <property type="component" value="Unassembled WGS sequence"/>
</dbReference>
<dbReference type="PROSITE" id="PS51186">
    <property type="entry name" value="GNAT"/>
    <property type="match status" value="1"/>
</dbReference>
<dbReference type="PANTHER" id="PTHR43877">
    <property type="entry name" value="AMINOALKYLPHOSPHONATE N-ACETYLTRANSFERASE-RELATED-RELATED"/>
    <property type="match status" value="1"/>
</dbReference>
<proteinExistence type="predicted"/>
<organism evidence="4 5">
    <name type="scientific">Diacronema lutheri</name>
    <name type="common">Unicellular marine alga</name>
    <name type="synonym">Monochrysis lutheri</name>
    <dbReference type="NCBI Taxonomy" id="2081491"/>
    <lineage>
        <taxon>Eukaryota</taxon>
        <taxon>Haptista</taxon>
        <taxon>Haptophyta</taxon>
        <taxon>Pavlovophyceae</taxon>
        <taxon>Pavlovales</taxon>
        <taxon>Pavlovaceae</taxon>
        <taxon>Diacronema</taxon>
    </lineage>
</organism>
<dbReference type="Pfam" id="PF00583">
    <property type="entry name" value="Acetyltransf_1"/>
    <property type="match status" value="1"/>
</dbReference>
<keyword evidence="1" id="KW-0808">Transferase</keyword>
<dbReference type="InterPro" id="IPR000182">
    <property type="entry name" value="GNAT_dom"/>
</dbReference>
<dbReference type="PANTHER" id="PTHR43877:SF1">
    <property type="entry name" value="ACETYLTRANSFERASE"/>
    <property type="match status" value="1"/>
</dbReference>
<dbReference type="CDD" id="cd04301">
    <property type="entry name" value="NAT_SF"/>
    <property type="match status" value="1"/>
</dbReference>
<dbReference type="Gene3D" id="3.40.630.30">
    <property type="match status" value="1"/>
</dbReference>
<dbReference type="AlphaFoldDB" id="A0A8J6C075"/>
<evidence type="ECO:0000313" key="5">
    <source>
        <dbReference type="Proteomes" id="UP000751190"/>
    </source>
</evidence>
<dbReference type="InterPro" id="IPR050832">
    <property type="entry name" value="Bact_Acetyltransf"/>
</dbReference>
<evidence type="ECO:0000256" key="1">
    <source>
        <dbReference type="ARBA" id="ARBA00022679"/>
    </source>
</evidence>
<keyword evidence="5" id="KW-1185">Reference proteome</keyword>
<dbReference type="OrthoDB" id="514051at2759"/>
<sequence>MAATLVVVFLHIADPAPHRAVLLRHARPSDVRPIAELLAAPAEPVAPPPIGGAQFRWEEQSEVARWLGVLPSRLVPSADHLFAVVADEVTGEIVGCAELGLVPAPAHGARESERAPHAAERVAYVGNLAVASAQRRRGLARRLVGFACKWARSQWHRPDVFTHVDAANAPARALYAALGFCVYEGSMDGAAPARLGAGQSERAGQVLLVRHAPPPRAEEGG</sequence>
<evidence type="ECO:0000313" key="4">
    <source>
        <dbReference type="EMBL" id="KAG8457642.1"/>
    </source>
</evidence>
<reference evidence="4" key="1">
    <citation type="submission" date="2021-05" db="EMBL/GenBank/DDBJ databases">
        <title>The genome of the haptophyte Pavlova lutheri (Diacronema luteri, Pavlovales) - a model for lipid biosynthesis in eukaryotic algae.</title>
        <authorList>
            <person name="Hulatt C.J."/>
            <person name="Posewitz M.C."/>
        </authorList>
    </citation>
    <scope>NUCLEOTIDE SEQUENCE</scope>
    <source>
        <strain evidence="4">NIVA-4/92</strain>
    </source>
</reference>
<gene>
    <name evidence="4" type="ORF">KFE25_002306</name>
</gene>
<dbReference type="SUPFAM" id="SSF55729">
    <property type="entry name" value="Acyl-CoA N-acyltransferases (Nat)"/>
    <property type="match status" value="1"/>
</dbReference>
<dbReference type="EMBL" id="JAGTXO010000066">
    <property type="protein sequence ID" value="KAG8457642.1"/>
    <property type="molecule type" value="Genomic_DNA"/>
</dbReference>
<evidence type="ECO:0000256" key="2">
    <source>
        <dbReference type="ARBA" id="ARBA00023315"/>
    </source>
</evidence>
<protein>
    <recommendedName>
        <fullName evidence="3">N-acetyltransferase domain-containing protein</fullName>
    </recommendedName>
</protein>
<name>A0A8J6C075_DIALT</name>
<comment type="caution">
    <text evidence="4">The sequence shown here is derived from an EMBL/GenBank/DDBJ whole genome shotgun (WGS) entry which is preliminary data.</text>
</comment>
<evidence type="ECO:0000259" key="3">
    <source>
        <dbReference type="PROSITE" id="PS51186"/>
    </source>
</evidence>
<accession>A0A8J6C075</accession>
<dbReference type="InterPro" id="IPR016181">
    <property type="entry name" value="Acyl_CoA_acyltransferase"/>
</dbReference>
<dbReference type="GO" id="GO:0016747">
    <property type="term" value="F:acyltransferase activity, transferring groups other than amino-acyl groups"/>
    <property type="evidence" value="ECO:0007669"/>
    <property type="project" value="InterPro"/>
</dbReference>
<keyword evidence="2" id="KW-0012">Acyltransferase</keyword>